<evidence type="ECO:0000313" key="2">
    <source>
        <dbReference type="Proteomes" id="UP000199307"/>
    </source>
</evidence>
<evidence type="ECO:0008006" key="3">
    <source>
        <dbReference type="Google" id="ProtNLM"/>
    </source>
</evidence>
<organism evidence="1 2">
    <name type="scientific">Flavobacterium anhuiense</name>
    <dbReference type="NCBI Taxonomy" id="459526"/>
    <lineage>
        <taxon>Bacteria</taxon>
        <taxon>Pseudomonadati</taxon>
        <taxon>Bacteroidota</taxon>
        <taxon>Flavobacteriia</taxon>
        <taxon>Flavobacteriales</taxon>
        <taxon>Flavobacteriaceae</taxon>
        <taxon>Flavobacterium</taxon>
    </lineage>
</organism>
<sequence length="78" mass="9327">MDLDTRKVIFIRDFLKLESEKAISQFEKLLKKEIKEDLELKPMSIAEFHKRIDDSLDDSKNERITDVDELISEIEKWS</sequence>
<reference evidence="1 2" key="1">
    <citation type="submission" date="2016-10" db="EMBL/GenBank/DDBJ databases">
        <authorList>
            <person name="Varghese N."/>
            <person name="Submissions S."/>
        </authorList>
    </citation>
    <scope>NUCLEOTIDE SEQUENCE [LARGE SCALE GENOMIC DNA]</scope>
    <source>
        <strain evidence="1 2">CGMCC 1.6859</strain>
    </source>
</reference>
<name>A0ABY0LWN0_9FLAO</name>
<dbReference type="EMBL" id="FMVC01000004">
    <property type="protein sequence ID" value="SCY67807.1"/>
    <property type="molecule type" value="Genomic_DNA"/>
</dbReference>
<accession>A0ABY0LWN0</accession>
<comment type="caution">
    <text evidence="1">The sequence shown here is derived from an EMBL/GenBank/DDBJ whole genome shotgun (WGS) entry which is preliminary data.</text>
</comment>
<protein>
    <recommendedName>
        <fullName evidence="3">Addiction module component</fullName>
    </recommendedName>
</protein>
<keyword evidence="2" id="KW-1185">Reference proteome</keyword>
<gene>
    <name evidence="1" type="ORF">SAMN02927916_2912</name>
</gene>
<evidence type="ECO:0000313" key="1">
    <source>
        <dbReference type="EMBL" id="SCY67807.1"/>
    </source>
</evidence>
<dbReference type="RefSeq" id="WP_091133490.1">
    <property type="nucleotide sequence ID" value="NZ_FMVC01000004.1"/>
</dbReference>
<dbReference type="Proteomes" id="UP000199307">
    <property type="component" value="Unassembled WGS sequence"/>
</dbReference>
<proteinExistence type="predicted"/>